<dbReference type="AlphaFoldDB" id="A0A9D4S9P1"/>
<reference evidence="2" key="1">
    <citation type="journal article" date="2019" name="bioRxiv">
        <title>The Genome of the Zebra Mussel, Dreissena polymorpha: A Resource for Invasive Species Research.</title>
        <authorList>
            <person name="McCartney M.A."/>
            <person name="Auch B."/>
            <person name="Kono T."/>
            <person name="Mallez S."/>
            <person name="Zhang Y."/>
            <person name="Obille A."/>
            <person name="Becker A."/>
            <person name="Abrahante J.E."/>
            <person name="Garbe J."/>
            <person name="Badalamenti J.P."/>
            <person name="Herman A."/>
            <person name="Mangelson H."/>
            <person name="Liachko I."/>
            <person name="Sullivan S."/>
            <person name="Sone E.D."/>
            <person name="Koren S."/>
            <person name="Silverstein K.A.T."/>
            <person name="Beckman K.B."/>
            <person name="Gohl D.M."/>
        </authorList>
    </citation>
    <scope>NUCLEOTIDE SEQUENCE</scope>
    <source>
        <strain evidence="2">Duluth1</strain>
        <tissue evidence="2">Whole animal</tissue>
    </source>
</reference>
<sequence length="53" mass="5867">MTSVSGLASSLHMALLQQQQQQQEQQLNNRLSGQLDPDTQGHFLAKYRGANAQ</sequence>
<comment type="caution">
    <text evidence="2">The sequence shown here is derived from an EMBL/GenBank/DDBJ whole genome shotgun (WGS) entry which is preliminary data.</text>
</comment>
<accession>A0A9D4S9P1</accession>
<evidence type="ECO:0000313" key="3">
    <source>
        <dbReference type="Proteomes" id="UP000828390"/>
    </source>
</evidence>
<reference evidence="2" key="2">
    <citation type="submission" date="2020-11" db="EMBL/GenBank/DDBJ databases">
        <authorList>
            <person name="McCartney M.A."/>
            <person name="Auch B."/>
            <person name="Kono T."/>
            <person name="Mallez S."/>
            <person name="Becker A."/>
            <person name="Gohl D.M."/>
            <person name="Silverstein K.A.T."/>
            <person name="Koren S."/>
            <person name="Bechman K.B."/>
            <person name="Herman A."/>
            <person name="Abrahante J.E."/>
            <person name="Garbe J."/>
        </authorList>
    </citation>
    <scope>NUCLEOTIDE SEQUENCE</scope>
    <source>
        <strain evidence="2">Duluth1</strain>
        <tissue evidence="2">Whole animal</tissue>
    </source>
</reference>
<protein>
    <submittedName>
        <fullName evidence="2">Uncharacterized protein</fullName>
    </submittedName>
</protein>
<dbReference type="EMBL" id="JAIWYP010000001">
    <property type="protein sequence ID" value="KAH3895693.1"/>
    <property type="molecule type" value="Genomic_DNA"/>
</dbReference>
<dbReference type="Proteomes" id="UP000828390">
    <property type="component" value="Unassembled WGS sequence"/>
</dbReference>
<feature type="region of interest" description="Disordered" evidence="1">
    <location>
        <begin position="1"/>
        <end position="53"/>
    </location>
</feature>
<keyword evidence="3" id="KW-1185">Reference proteome</keyword>
<name>A0A9D4S9P1_DREPO</name>
<proteinExistence type="predicted"/>
<evidence type="ECO:0000313" key="2">
    <source>
        <dbReference type="EMBL" id="KAH3895693.1"/>
    </source>
</evidence>
<feature type="compositionally biased region" description="Low complexity" evidence="1">
    <location>
        <begin position="15"/>
        <end position="27"/>
    </location>
</feature>
<organism evidence="2 3">
    <name type="scientific">Dreissena polymorpha</name>
    <name type="common">Zebra mussel</name>
    <name type="synonym">Mytilus polymorpha</name>
    <dbReference type="NCBI Taxonomy" id="45954"/>
    <lineage>
        <taxon>Eukaryota</taxon>
        <taxon>Metazoa</taxon>
        <taxon>Spiralia</taxon>
        <taxon>Lophotrochozoa</taxon>
        <taxon>Mollusca</taxon>
        <taxon>Bivalvia</taxon>
        <taxon>Autobranchia</taxon>
        <taxon>Heteroconchia</taxon>
        <taxon>Euheterodonta</taxon>
        <taxon>Imparidentia</taxon>
        <taxon>Neoheterodontei</taxon>
        <taxon>Myida</taxon>
        <taxon>Dreissenoidea</taxon>
        <taxon>Dreissenidae</taxon>
        <taxon>Dreissena</taxon>
    </lineage>
</organism>
<gene>
    <name evidence="2" type="ORF">DPMN_019858</name>
</gene>
<evidence type="ECO:0000256" key="1">
    <source>
        <dbReference type="SAM" id="MobiDB-lite"/>
    </source>
</evidence>